<dbReference type="InterPro" id="IPR025110">
    <property type="entry name" value="AMP-bd_C"/>
</dbReference>
<accession>A0A7G7MBS6</accession>
<dbReference type="KEGG" id="ppel:H6H00_18495"/>
<dbReference type="EMBL" id="CP060131">
    <property type="protein sequence ID" value="QNG50237.1"/>
    <property type="molecule type" value="Genomic_DNA"/>
</dbReference>
<evidence type="ECO:0000259" key="2">
    <source>
        <dbReference type="Pfam" id="PF13193"/>
    </source>
</evidence>
<dbReference type="InterPro" id="IPR042099">
    <property type="entry name" value="ANL_N_sf"/>
</dbReference>
<dbReference type="SUPFAM" id="SSF56801">
    <property type="entry name" value="Acetyl-CoA synthetase-like"/>
    <property type="match status" value="1"/>
</dbReference>
<dbReference type="Proteomes" id="UP000515728">
    <property type="component" value="Chromosome"/>
</dbReference>
<dbReference type="InterPro" id="IPR045851">
    <property type="entry name" value="AMP-bd_C_sf"/>
</dbReference>
<dbReference type="Pfam" id="PF00501">
    <property type="entry name" value="AMP-binding"/>
    <property type="match status" value="1"/>
</dbReference>
<feature type="domain" description="AMP-binding enzyme C-terminal" evidence="2">
    <location>
        <begin position="426"/>
        <end position="503"/>
    </location>
</feature>
<evidence type="ECO:0000313" key="3">
    <source>
        <dbReference type="EMBL" id="QNG50237.1"/>
    </source>
</evidence>
<reference evidence="3 4" key="1">
    <citation type="submission" date="2020-08" db="EMBL/GenBank/DDBJ databases">
        <authorList>
            <person name="Mo P."/>
        </authorList>
    </citation>
    <scope>NUCLEOTIDE SEQUENCE [LARGE SCALE GENOMIC DNA]</scope>
    <source>
        <strain evidence="3 4">CGMCC 4.1532</strain>
    </source>
</reference>
<keyword evidence="4" id="KW-1185">Reference proteome</keyword>
<dbReference type="PROSITE" id="PS00455">
    <property type="entry name" value="AMP_BINDING"/>
    <property type="match status" value="1"/>
</dbReference>
<dbReference type="PANTHER" id="PTHR43767:SF1">
    <property type="entry name" value="NONRIBOSOMAL PEPTIDE SYNTHASE PES1 (EUROFUNG)-RELATED"/>
    <property type="match status" value="1"/>
</dbReference>
<protein>
    <submittedName>
        <fullName evidence="3">AMP-binding protein</fullName>
    </submittedName>
</protein>
<proteinExistence type="predicted"/>
<organism evidence="3 4">
    <name type="scientific">Pseudonocardia petroleophila</name>
    <dbReference type="NCBI Taxonomy" id="37331"/>
    <lineage>
        <taxon>Bacteria</taxon>
        <taxon>Bacillati</taxon>
        <taxon>Actinomycetota</taxon>
        <taxon>Actinomycetes</taxon>
        <taxon>Pseudonocardiales</taxon>
        <taxon>Pseudonocardiaceae</taxon>
        <taxon>Pseudonocardia</taxon>
    </lineage>
</organism>
<dbReference type="Gene3D" id="3.30.300.30">
    <property type="match status" value="1"/>
</dbReference>
<dbReference type="AlphaFoldDB" id="A0A7G7MBS6"/>
<dbReference type="InterPro" id="IPR020845">
    <property type="entry name" value="AMP-binding_CS"/>
</dbReference>
<gene>
    <name evidence="3" type="ORF">H6H00_18495</name>
</gene>
<name>A0A7G7MBS6_9PSEU</name>
<dbReference type="RefSeq" id="WP_185716999.1">
    <property type="nucleotide sequence ID" value="NZ_BAAAWI010000001.1"/>
</dbReference>
<evidence type="ECO:0000313" key="4">
    <source>
        <dbReference type="Proteomes" id="UP000515728"/>
    </source>
</evidence>
<evidence type="ECO:0000259" key="1">
    <source>
        <dbReference type="Pfam" id="PF00501"/>
    </source>
</evidence>
<dbReference type="InterPro" id="IPR000873">
    <property type="entry name" value="AMP-dep_synth/lig_dom"/>
</dbReference>
<dbReference type="Gene3D" id="3.40.50.12780">
    <property type="entry name" value="N-terminal domain of ligase-like"/>
    <property type="match status" value="1"/>
</dbReference>
<feature type="domain" description="AMP-dependent synthetase/ligase" evidence="1">
    <location>
        <begin position="22"/>
        <end position="376"/>
    </location>
</feature>
<dbReference type="Pfam" id="PF13193">
    <property type="entry name" value="AMP-binding_C"/>
    <property type="match status" value="1"/>
</dbReference>
<dbReference type="GO" id="GO:0016878">
    <property type="term" value="F:acid-thiol ligase activity"/>
    <property type="evidence" value="ECO:0007669"/>
    <property type="project" value="UniProtKB-ARBA"/>
</dbReference>
<dbReference type="InterPro" id="IPR050237">
    <property type="entry name" value="ATP-dep_AMP-bd_enzyme"/>
</dbReference>
<sequence>MTAAGLGVGSQSFSVTVGELVAEQARSAPDQVALEEAGRTWSYRELDDRVARLAGVLLTYGVRHGDRVAVLAENRHEYLELELAAGRLGAITACLNWRLLPAELEHCIRLVEPSLVVVSPRFRPALAVVAHGVRHVVLLGDELDGLLAAAGPVAPGAAGRVDPEDGLTILYTSGTTGPPKGALISHRAMIARAGLFATVTGATCEDAFVAWAPMFHMASTDQSLITLMLGGRVVVCDGLDLDAITAALEHHRLSWLVAMPGMIEQLLGALTGEDGARPVRGVRLVGAMADLVPRRQIAALTALLDCPYANTFGSTECGLAPASANRIGVGAAPATLPKRQSPLGMVRLVDADDRDVPDGAPGELAFRGPTLFSGYWSAPQVNAEDFRGGWFHTGDCFVRQADGALDFVDRVKYMIKSGGENIYPAEIERHLLADERVADAVVVRRADERWGEVPVAVVARADGADPSAEDLLGRLRGLIAAYKIPRAVHFVDEADLPRSTTGKIQRHEVERRLSAAGPA</sequence>
<dbReference type="PANTHER" id="PTHR43767">
    <property type="entry name" value="LONG-CHAIN-FATTY-ACID--COA LIGASE"/>
    <property type="match status" value="1"/>
</dbReference>